<dbReference type="InterPro" id="IPR023171">
    <property type="entry name" value="Na/H_antiporter_dom_sf"/>
</dbReference>
<feature type="transmembrane region" description="Helical" evidence="6">
    <location>
        <begin position="111"/>
        <end position="129"/>
    </location>
</feature>
<keyword evidence="3 6" id="KW-0812">Transmembrane</keyword>
<evidence type="ECO:0000313" key="8">
    <source>
        <dbReference type="Proteomes" id="UP001193501"/>
    </source>
</evidence>
<feature type="transmembrane region" description="Helical" evidence="6">
    <location>
        <begin position="167"/>
        <end position="184"/>
    </location>
</feature>
<dbReference type="AlphaFoldDB" id="A0AAE4Y9G7"/>
<dbReference type="Gene3D" id="1.20.1530.10">
    <property type="entry name" value="Na+/H+ antiporter like domain"/>
    <property type="match status" value="1"/>
</dbReference>
<comment type="similarity">
    <text evidence="6">Belongs to the NhaA Na(+)/H(+) (TC 2.A.33) antiporter family.</text>
</comment>
<dbReference type="PANTHER" id="PTHR30341">
    <property type="entry name" value="SODIUM ION/PROTON ANTIPORTER NHAA-RELATED"/>
    <property type="match status" value="1"/>
</dbReference>
<keyword evidence="8" id="KW-1185">Reference proteome</keyword>
<dbReference type="HAMAP" id="MF_01844">
    <property type="entry name" value="NhaA"/>
    <property type="match status" value="1"/>
</dbReference>
<feature type="transmembrane region" description="Helical" evidence="6">
    <location>
        <begin position="81"/>
        <end position="105"/>
    </location>
</feature>
<keyword evidence="5 6" id="KW-0472">Membrane</keyword>
<comment type="caution">
    <text evidence="7">The sequence shown here is derived from an EMBL/GenBank/DDBJ whole genome shotgun (WGS) entry which is preliminary data.</text>
</comment>
<proteinExistence type="inferred from homology"/>
<gene>
    <name evidence="6 7" type="primary">nhaA</name>
    <name evidence="7" type="ORF">GV832_12685</name>
</gene>
<evidence type="ECO:0000256" key="3">
    <source>
        <dbReference type="ARBA" id="ARBA00022692"/>
    </source>
</evidence>
<keyword evidence="6" id="KW-0050">Antiport</keyword>
<protein>
    <recommendedName>
        <fullName evidence="6">Na(+)/H(+) antiporter NhaA</fullName>
    </recommendedName>
    <alternativeName>
        <fullName evidence="6">Sodium/proton antiporter NhaA</fullName>
    </alternativeName>
</protein>
<feature type="transmembrane region" description="Helical" evidence="6">
    <location>
        <begin position="310"/>
        <end position="335"/>
    </location>
</feature>
<keyword evidence="6" id="KW-0739">Sodium transport</keyword>
<reference evidence="7" key="1">
    <citation type="submission" date="2020-01" db="EMBL/GenBank/DDBJ databases">
        <authorList>
            <person name="Chen W.-M."/>
        </authorList>
    </citation>
    <scope>NUCLEOTIDE SEQUENCE</scope>
    <source>
        <strain evidence="7">CYK-10</strain>
    </source>
</reference>
<keyword evidence="6" id="KW-0813">Transport</keyword>
<keyword evidence="4 6" id="KW-1133">Transmembrane helix</keyword>
<dbReference type="NCBIfam" id="TIGR00773">
    <property type="entry name" value="NhaA"/>
    <property type="match status" value="1"/>
</dbReference>
<evidence type="ECO:0000256" key="6">
    <source>
        <dbReference type="HAMAP-Rule" id="MF_01844"/>
    </source>
</evidence>
<comment type="subcellular location">
    <subcellularLocation>
        <location evidence="1">Cell inner membrane</location>
        <topology evidence="1">Multi-pass membrane protein</topology>
    </subcellularLocation>
    <subcellularLocation>
        <location evidence="6">Cell membrane</location>
        <topology evidence="6">Multi-pass membrane protein</topology>
    </subcellularLocation>
</comment>
<dbReference type="GO" id="GO:0006885">
    <property type="term" value="P:regulation of pH"/>
    <property type="evidence" value="ECO:0007669"/>
    <property type="project" value="UniProtKB-UniRule"/>
</dbReference>
<evidence type="ECO:0000256" key="1">
    <source>
        <dbReference type="ARBA" id="ARBA00004429"/>
    </source>
</evidence>
<dbReference type="GO" id="GO:0005886">
    <property type="term" value="C:plasma membrane"/>
    <property type="evidence" value="ECO:0007669"/>
    <property type="project" value="UniProtKB-SubCell"/>
</dbReference>
<dbReference type="EMBL" id="JAABNR010000011">
    <property type="protein sequence ID" value="NBZ88441.1"/>
    <property type="molecule type" value="Genomic_DNA"/>
</dbReference>
<evidence type="ECO:0000256" key="5">
    <source>
        <dbReference type="ARBA" id="ARBA00023136"/>
    </source>
</evidence>
<dbReference type="RefSeq" id="WP_168775258.1">
    <property type="nucleotide sequence ID" value="NZ_JAABNR010000011.1"/>
</dbReference>
<feature type="transmembrane region" description="Helical" evidence="6">
    <location>
        <begin position="141"/>
        <end position="161"/>
    </location>
</feature>
<feature type="transmembrane region" description="Helical" evidence="6">
    <location>
        <begin position="347"/>
        <end position="366"/>
    </location>
</feature>
<feature type="transmembrane region" description="Helical" evidence="6">
    <location>
        <begin position="49"/>
        <end position="69"/>
    </location>
</feature>
<evidence type="ECO:0000313" key="7">
    <source>
        <dbReference type="EMBL" id="NBZ88441.1"/>
    </source>
</evidence>
<comment type="catalytic activity">
    <reaction evidence="6">
        <text>Na(+)(in) + 2 H(+)(out) = Na(+)(out) + 2 H(+)(in)</text>
        <dbReference type="Rhea" id="RHEA:29251"/>
        <dbReference type="ChEBI" id="CHEBI:15378"/>
        <dbReference type="ChEBI" id="CHEBI:29101"/>
    </reaction>
</comment>
<feature type="transmembrane region" description="Helical" evidence="6">
    <location>
        <begin position="196"/>
        <end position="221"/>
    </location>
</feature>
<organism evidence="7 8">
    <name type="scientific">Stagnihabitans tardus</name>
    <dbReference type="NCBI Taxonomy" id="2699202"/>
    <lineage>
        <taxon>Bacteria</taxon>
        <taxon>Pseudomonadati</taxon>
        <taxon>Pseudomonadota</taxon>
        <taxon>Alphaproteobacteria</taxon>
        <taxon>Rhodobacterales</taxon>
        <taxon>Paracoccaceae</taxon>
        <taxon>Stagnihabitans</taxon>
    </lineage>
</organism>
<feature type="transmembrane region" description="Helical" evidence="6">
    <location>
        <begin position="241"/>
        <end position="262"/>
    </location>
</feature>
<feature type="transmembrane region" description="Helical" evidence="6">
    <location>
        <begin position="12"/>
        <end position="29"/>
    </location>
</feature>
<comment type="function">
    <text evidence="6">Na(+)/H(+) antiporter that extrudes sodium in exchange for external protons.</text>
</comment>
<accession>A0AAE4Y9G7</accession>
<keyword evidence="6" id="KW-0915">Sodium</keyword>
<evidence type="ECO:0000256" key="4">
    <source>
        <dbReference type="ARBA" id="ARBA00022989"/>
    </source>
</evidence>
<sequence>MIDEESKNGGEALGGIVLIGATLLALVVANSPLAARYDAVLHAHFGLSILHWINDGLMAIFFLAVGMELKHEMVAGTLRDLRAVALPGLAALGGMVVPALIYLSISDATRGWAIPTATDIAFALGVLALAGKGFPPGLRTFLLTLAILDDLGAILVIALFYGKDLQVLWLASALLPLAGMVWWMRRGSDLVWPTLAMGAVLWLCVLQSGLHATLAGVITAFCLPAASRSGGHPLHDLQTRLASWVTFAIVPVFAFANAGLPLGELSLEGPGASLALAVGAGLLVGKFVGVVGMAWVAGLFGLRRPEGVTWGHLAAAGLLAGIGFTMSLFIGGLAFGEGDEMNAVRAGVLGASALAAVLGLTLLRILSGAARGKPV</sequence>
<feature type="transmembrane region" description="Helical" evidence="6">
    <location>
        <begin position="274"/>
        <end position="298"/>
    </location>
</feature>
<keyword evidence="6" id="KW-0406">Ion transport</keyword>
<evidence type="ECO:0000256" key="2">
    <source>
        <dbReference type="ARBA" id="ARBA00022475"/>
    </source>
</evidence>
<dbReference type="Pfam" id="PF06965">
    <property type="entry name" value="Na_H_antiport_1"/>
    <property type="match status" value="1"/>
</dbReference>
<name>A0AAE4Y9G7_9RHOB</name>
<dbReference type="PANTHER" id="PTHR30341:SF0">
    <property type="entry name" value="NA(+)_H(+) ANTIPORTER NHAA"/>
    <property type="match status" value="1"/>
</dbReference>
<keyword evidence="2 6" id="KW-1003">Cell membrane</keyword>
<dbReference type="GO" id="GO:0015385">
    <property type="term" value="F:sodium:proton antiporter activity"/>
    <property type="evidence" value="ECO:0007669"/>
    <property type="project" value="UniProtKB-UniRule"/>
</dbReference>
<dbReference type="Proteomes" id="UP001193501">
    <property type="component" value="Unassembled WGS sequence"/>
</dbReference>
<dbReference type="InterPro" id="IPR004670">
    <property type="entry name" value="NhaA"/>
</dbReference>